<keyword evidence="3" id="KW-1185">Reference proteome</keyword>
<dbReference type="Proteomes" id="UP000601435">
    <property type="component" value="Unassembled WGS sequence"/>
</dbReference>
<accession>A0A813B0Z4</accession>
<organism evidence="2 3">
    <name type="scientific">Symbiodinium necroappetens</name>
    <dbReference type="NCBI Taxonomy" id="1628268"/>
    <lineage>
        <taxon>Eukaryota</taxon>
        <taxon>Sar</taxon>
        <taxon>Alveolata</taxon>
        <taxon>Dinophyceae</taxon>
        <taxon>Suessiales</taxon>
        <taxon>Symbiodiniaceae</taxon>
        <taxon>Symbiodinium</taxon>
    </lineage>
</organism>
<comment type="caution">
    <text evidence="2">The sequence shown here is derived from an EMBL/GenBank/DDBJ whole genome shotgun (WGS) entry which is preliminary data.</text>
</comment>
<evidence type="ECO:0000313" key="2">
    <source>
        <dbReference type="EMBL" id="CAE7885963.1"/>
    </source>
</evidence>
<dbReference type="OrthoDB" id="439828at2759"/>
<sequence>LDVDNGALLLRSEPVCELHEPKLPDSPGTEEDPLLGFDLEPPFARRASRTSQCPQTWDPHLLGVRPAAPFPAKAGAALVVKACTICCGQPVVGIQIDVDEQAQSFTDRTGVCMLCDVRDSEPEMKVFASHAAFESGCCQYTVTSHPKSVAELPIFLEPLVRLFTVPGPRGQLALQILAGDGDSVLIPVDAEPFPGTIRNGRGEDMLSSSTGSPEAISLSRVRIAPEVEECPIFCLANSAVELGGYEWLPSKAFPAAGSCTYEELLRLREPRTLGHLRPVVHVKDIDDKTLNLALEDCGTVDDAAVLLRQRLHLNQSINLALAAESPVPETCVDRYACGASLLKGSAKLFSGQQLQIMARLLITVTFGNTKLGAPNVQVALRDSNEAATTDSSGVCELVVPAGRHHVRIDHAMSNEGSDEMEIDVSEVETRLEVSVPACLFVYLQAPDSEIGANAPTNVWLCAHQEHLPLTAWPVAGTVLLSDQSGTLEAPLDGEMLRSVELSNALEGKRKPLTLSLALDLSETGYVWRQKSESLLGTQSSWKRLLEKPMSVGRLFPPITVRAHFYKKTSIMQVAAFDCRTAGKLCEVMAKRFRKAASSLGVFSDQKRISDDNEVPAWTSVDVWALTQTTVLLRAPCCSRGLSGATVCAYFDMERDWQGDVQRSMDASYVPGSPWAEGSTGGDGRCELMVPDEVHRIEVCHPLLGRREIAVDPRGAQGESVLEIYAEPRVQVYSTPLPDEADGAIVPNADSQEEVWVSVTEPPPEARGSELHGTLLVDGMDGALRLADASPVKLPWRNPRMGDQCPLQRLRVDTGTSKPGPVLAFSRRLSKGSSRSMACVLDSLVAGPVCVGALLPAVLVHMQAVGGRKGWQQLPAPLAECPTTLALRKWLGSRFSRDLDDVGLYNLSKTGGLGRALADDTVLTADLELAAAFLSPLHVQVLLPDTQEEQGLSGVIVEVDDTSYGSTDADGCIQLMLPHGKRSAYLRHPSFGDGRFHNFMIPSQEDCCITFADVRLYIFATDPEADADDEDAGCQPSLVWICASAEQIPPDALGIAGSVQCRVGEKDISASLSASRPTEFVVLSGEQVSRRPACSLAGLQIAASRTGFEWQPKEPSPLAERLEELGGSEYLRLLNCPVAMGYLKPTALVRLDSSTTISISIADHPTAEALRDVVAEKLGLLSATSIQLRLLPLASDDSERLLDDGESIRPGWMIRAHQMVRVHVAVVTACCGEPLGDVSVTAESVTCRTDSSGTCQLMLPIGDCRVHLQHASFGEMRQLPLKVSKVEDRKVCFRMKPRLFVYATDPEEQEEEEDPDSVEDVGPSWDPSCVWLAADEGQIPEDAIGIGGSATCSWPSSAARLRAHLRADRLLGFDLGPTGWADSSGSSKARTDEL</sequence>
<evidence type="ECO:0000256" key="1">
    <source>
        <dbReference type="SAM" id="MobiDB-lite"/>
    </source>
</evidence>
<feature type="region of interest" description="Disordered" evidence="1">
    <location>
        <begin position="1373"/>
        <end position="1393"/>
    </location>
</feature>
<name>A0A813B0Z4_9DINO</name>
<reference evidence="2" key="1">
    <citation type="submission" date="2021-02" db="EMBL/GenBank/DDBJ databases">
        <authorList>
            <person name="Dougan E. K."/>
            <person name="Rhodes N."/>
            <person name="Thang M."/>
            <person name="Chan C."/>
        </authorList>
    </citation>
    <scope>NUCLEOTIDE SEQUENCE</scope>
</reference>
<feature type="non-terminal residue" evidence="2">
    <location>
        <position position="1393"/>
    </location>
</feature>
<dbReference type="EMBL" id="CAJNJA010065530">
    <property type="protein sequence ID" value="CAE7885963.1"/>
    <property type="molecule type" value="Genomic_DNA"/>
</dbReference>
<proteinExistence type="predicted"/>
<protein>
    <submittedName>
        <fullName evidence="2">Uncharacterized protein</fullName>
    </submittedName>
</protein>
<evidence type="ECO:0000313" key="3">
    <source>
        <dbReference type="Proteomes" id="UP000601435"/>
    </source>
</evidence>
<gene>
    <name evidence="2" type="ORF">SNEC2469_LOCUS29289</name>
</gene>